<evidence type="ECO:0000256" key="1">
    <source>
        <dbReference type="ARBA" id="ARBA00004141"/>
    </source>
</evidence>
<evidence type="ECO:0000313" key="9">
    <source>
        <dbReference type="EMBL" id="PIK50971.1"/>
    </source>
</evidence>
<evidence type="ECO:0000256" key="3">
    <source>
        <dbReference type="ARBA" id="ARBA00022989"/>
    </source>
</evidence>
<comment type="subcellular location">
    <subcellularLocation>
        <location evidence="1">Membrane</location>
        <topology evidence="1">Multi-pass membrane protein</topology>
    </subcellularLocation>
</comment>
<proteinExistence type="predicted"/>
<keyword evidence="10" id="KW-1185">Reference proteome</keyword>
<feature type="transmembrane region" description="Helical" evidence="7">
    <location>
        <begin position="134"/>
        <end position="156"/>
    </location>
</feature>
<organism evidence="9 10">
    <name type="scientific">Stichopus japonicus</name>
    <name type="common">Sea cucumber</name>
    <dbReference type="NCBI Taxonomy" id="307972"/>
    <lineage>
        <taxon>Eukaryota</taxon>
        <taxon>Metazoa</taxon>
        <taxon>Echinodermata</taxon>
        <taxon>Eleutherozoa</taxon>
        <taxon>Echinozoa</taxon>
        <taxon>Holothuroidea</taxon>
        <taxon>Aspidochirotacea</taxon>
        <taxon>Aspidochirotida</taxon>
        <taxon>Stichopodidae</taxon>
        <taxon>Apostichopus</taxon>
    </lineage>
</organism>
<evidence type="ECO:0000256" key="4">
    <source>
        <dbReference type="ARBA" id="ARBA00023136"/>
    </source>
</evidence>
<dbReference type="OrthoDB" id="10195799at2759"/>
<evidence type="ECO:0000256" key="2">
    <source>
        <dbReference type="ARBA" id="ARBA00022692"/>
    </source>
</evidence>
<feature type="compositionally biased region" description="Low complexity" evidence="6">
    <location>
        <begin position="37"/>
        <end position="49"/>
    </location>
</feature>
<keyword evidence="3 7" id="KW-1133">Transmembrane helix</keyword>
<feature type="transmembrane region" description="Helical" evidence="7">
    <location>
        <begin position="168"/>
        <end position="187"/>
    </location>
</feature>
<feature type="transmembrane region" description="Helical" evidence="7">
    <location>
        <begin position="100"/>
        <end position="122"/>
    </location>
</feature>
<evidence type="ECO:0000313" key="10">
    <source>
        <dbReference type="Proteomes" id="UP000230750"/>
    </source>
</evidence>
<evidence type="ECO:0000256" key="6">
    <source>
        <dbReference type="SAM" id="MobiDB-lite"/>
    </source>
</evidence>
<dbReference type="InterPro" id="IPR008253">
    <property type="entry name" value="Marvel"/>
</dbReference>
<evidence type="ECO:0000256" key="7">
    <source>
        <dbReference type="SAM" id="Phobius"/>
    </source>
</evidence>
<name>A0A2G8KSI2_STIJA</name>
<dbReference type="Proteomes" id="UP000230750">
    <property type="component" value="Unassembled WGS sequence"/>
</dbReference>
<feature type="region of interest" description="Disordered" evidence="6">
    <location>
        <begin position="1"/>
        <end position="50"/>
    </location>
</feature>
<gene>
    <name evidence="9" type="ORF">BSL78_12139</name>
</gene>
<feature type="compositionally biased region" description="Polar residues" evidence="6">
    <location>
        <begin position="25"/>
        <end position="36"/>
    </location>
</feature>
<feature type="transmembrane region" description="Helical" evidence="7">
    <location>
        <begin position="67"/>
        <end position="88"/>
    </location>
</feature>
<keyword evidence="4 5" id="KW-0472">Membrane</keyword>
<feature type="domain" description="MARVEL" evidence="8">
    <location>
        <begin position="62"/>
        <end position="191"/>
    </location>
</feature>
<accession>A0A2G8KSI2</accession>
<evidence type="ECO:0000256" key="5">
    <source>
        <dbReference type="PROSITE-ProRule" id="PRU00581"/>
    </source>
</evidence>
<dbReference type="GO" id="GO:0016020">
    <property type="term" value="C:membrane"/>
    <property type="evidence" value="ECO:0007669"/>
    <property type="project" value="UniProtKB-SubCell"/>
</dbReference>
<reference evidence="9 10" key="1">
    <citation type="journal article" date="2017" name="PLoS Biol.">
        <title>The sea cucumber genome provides insights into morphological evolution and visceral regeneration.</title>
        <authorList>
            <person name="Zhang X."/>
            <person name="Sun L."/>
            <person name="Yuan J."/>
            <person name="Sun Y."/>
            <person name="Gao Y."/>
            <person name="Zhang L."/>
            <person name="Li S."/>
            <person name="Dai H."/>
            <person name="Hamel J.F."/>
            <person name="Liu C."/>
            <person name="Yu Y."/>
            <person name="Liu S."/>
            <person name="Lin W."/>
            <person name="Guo K."/>
            <person name="Jin S."/>
            <person name="Xu P."/>
            <person name="Storey K.B."/>
            <person name="Huan P."/>
            <person name="Zhang T."/>
            <person name="Zhou Y."/>
            <person name="Zhang J."/>
            <person name="Lin C."/>
            <person name="Li X."/>
            <person name="Xing L."/>
            <person name="Huo D."/>
            <person name="Sun M."/>
            <person name="Wang L."/>
            <person name="Mercier A."/>
            <person name="Li F."/>
            <person name="Yang H."/>
            <person name="Xiang J."/>
        </authorList>
    </citation>
    <scope>NUCLEOTIDE SEQUENCE [LARGE SCALE GENOMIC DNA]</scope>
    <source>
        <strain evidence="9">Shaxun</strain>
        <tissue evidence="9">Muscle</tissue>
    </source>
</reference>
<evidence type="ECO:0000259" key="8">
    <source>
        <dbReference type="PROSITE" id="PS51225"/>
    </source>
</evidence>
<dbReference type="AlphaFoldDB" id="A0A2G8KSI2"/>
<keyword evidence="2 5" id="KW-0812">Transmembrane</keyword>
<dbReference type="PROSITE" id="PS51225">
    <property type="entry name" value="MARVEL"/>
    <property type="match status" value="1"/>
</dbReference>
<protein>
    <recommendedName>
        <fullName evidence="8">MARVEL domain-containing protein</fullName>
    </recommendedName>
</protein>
<sequence>MAQIPTVYDPSKVNTNHESFPPPQAVQTSSPPAAQIQSNTQSESTTSNTFNYQTSHSTPLNFLKSGIGILSVFIVLHSFIALLVMACGNRVFGNYLVGALGFYLFVCVAGFLFSATVVFIGAMQIPEQNPTIPWAFMMVIGFGLMAFFELVASSLVAARAVLPRDGACAVLGFLIFQAYVACLVLSLPDAIKQIEVANQSSATQRNDHPIESPPSYMEST</sequence>
<dbReference type="EMBL" id="MRZV01000396">
    <property type="protein sequence ID" value="PIK50971.1"/>
    <property type="molecule type" value="Genomic_DNA"/>
</dbReference>
<comment type="caution">
    <text evidence="9">The sequence shown here is derived from an EMBL/GenBank/DDBJ whole genome shotgun (WGS) entry which is preliminary data.</text>
</comment>